<dbReference type="Proteomes" id="UP000482487">
    <property type="component" value="Unassembled WGS sequence"/>
</dbReference>
<feature type="domain" description="AB hydrolase-1" evidence="2">
    <location>
        <begin position="90"/>
        <end position="263"/>
    </location>
</feature>
<name>A0A7C9MV12_9BACT</name>
<accession>A0A7C9MV12</accession>
<keyword evidence="1" id="KW-0732">Signal</keyword>
<organism evidence="3 4">
    <name type="scientific">Solidesulfovibrio aerotolerans</name>
    <dbReference type="NCBI Taxonomy" id="295255"/>
    <lineage>
        <taxon>Bacteria</taxon>
        <taxon>Pseudomonadati</taxon>
        <taxon>Thermodesulfobacteriota</taxon>
        <taxon>Desulfovibrionia</taxon>
        <taxon>Desulfovibrionales</taxon>
        <taxon>Desulfovibrionaceae</taxon>
        <taxon>Solidesulfovibrio</taxon>
    </lineage>
</organism>
<sequence length="291" mass="29882">MTVFLVLLALPLGAALALAAGSYAAFGLAVYRGHNSLFGRACPGQGAACLAQGILSAVVAQLVMILTCPLGPLLAPRRRGSPPVPGQPTVVCLHGLYHTPAAFLAIRPALARAGYAQVAILAYRSLGTDFEAEAQRLLAVLRATLAPDAPLCFLGHSLGGLLARRLAAEPDLARRTRAIVTLGTPHQGSALAILAVGRLGRSLRPGSRLLARLAALPDPPGARCTALYSPVDGLVVPDTGLDPGRPGWQHVVTPPVAHVAMLYHPATIALVVAAVGRSLGPNPDRQGEGAS</sequence>
<dbReference type="InterPro" id="IPR029058">
    <property type="entry name" value="AB_hydrolase_fold"/>
</dbReference>
<dbReference type="Gene3D" id="3.40.50.1820">
    <property type="entry name" value="alpha/beta hydrolase"/>
    <property type="match status" value="1"/>
</dbReference>
<comment type="caution">
    <text evidence="3">The sequence shown here is derived from an EMBL/GenBank/DDBJ whole genome shotgun (WGS) entry which is preliminary data.</text>
</comment>
<proteinExistence type="predicted"/>
<evidence type="ECO:0000313" key="4">
    <source>
        <dbReference type="Proteomes" id="UP000482487"/>
    </source>
</evidence>
<protein>
    <submittedName>
        <fullName evidence="3">Alpha/beta fold hydrolase</fullName>
    </submittedName>
</protein>
<dbReference type="GO" id="GO:0016787">
    <property type="term" value="F:hydrolase activity"/>
    <property type="evidence" value="ECO:0007669"/>
    <property type="project" value="UniProtKB-KW"/>
</dbReference>
<dbReference type="EMBL" id="WVUD01000011">
    <property type="protein sequence ID" value="MYL83194.1"/>
    <property type="molecule type" value="Genomic_DNA"/>
</dbReference>
<keyword evidence="3" id="KW-0378">Hydrolase</keyword>
<evidence type="ECO:0000256" key="1">
    <source>
        <dbReference type="SAM" id="SignalP"/>
    </source>
</evidence>
<dbReference type="SUPFAM" id="SSF53474">
    <property type="entry name" value="alpha/beta-Hydrolases"/>
    <property type="match status" value="1"/>
</dbReference>
<feature type="signal peptide" evidence="1">
    <location>
        <begin position="1"/>
        <end position="19"/>
    </location>
</feature>
<dbReference type="PANTHER" id="PTHR37946">
    <property type="entry name" value="SLL1969 PROTEIN"/>
    <property type="match status" value="1"/>
</dbReference>
<reference evidence="3 4" key="1">
    <citation type="submission" date="2020-01" db="EMBL/GenBank/DDBJ databases">
        <title>Genome sequence of Desulfovibrio aerotolerans DSM 16695(T).</title>
        <authorList>
            <person name="Karnachuk O."/>
            <person name="Avakyan M."/>
            <person name="Mardanov A."/>
            <person name="Kadnikov V."/>
            <person name="Ravin N."/>
        </authorList>
    </citation>
    <scope>NUCLEOTIDE SEQUENCE [LARGE SCALE GENOMIC DNA]</scope>
    <source>
        <strain evidence="3 4">DSM 16695</strain>
    </source>
</reference>
<gene>
    <name evidence="3" type="ORF">GTA51_08610</name>
</gene>
<dbReference type="PANTHER" id="PTHR37946:SF1">
    <property type="entry name" value="SLL1969 PROTEIN"/>
    <property type="match status" value="1"/>
</dbReference>
<feature type="chain" id="PRO_5028970154" evidence="1">
    <location>
        <begin position="20"/>
        <end position="291"/>
    </location>
</feature>
<keyword evidence="4" id="KW-1185">Reference proteome</keyword>
<evidence type="ECO:0000259" key="2">
    <source>
        <dbReference type="Pfam" id="PF12697"/>
    </source>
</evidence>
<dbReference type="Pfam" id="PF12697">
    <property type="entry name" value="Abhydrolase_6"/>
    <property type="match status" value="1"/>
</dbReference>
<dbReference type="OrthoDB" id="275181at2"/>
<evidence type="ECO:0000313" key="3">
    <source>
        <dbReference type="EMBL" id="MYL83194.1"/>
    </source>
</evidence>
<dbReference type="InterPro" id="IPR000073">
    <property type="entry name" value="AB_hydrolase_1"/>
</dbReference>
<dbReference type="AlphaFoldDB" id="A0A7C9MV12"/>